<dbReference type="PANTHER" id="PTHR43433:SF5">
    <property type="entry name" value="AB HYDROLASE-1 DOMAIN-CONTAINING PROTEIN"/>
    <property type="match status" value="1"/>
</dbReference>
<reference evidence="2" key="1">
    <citation type="submission" date="2013-05" db="EMBL/GenBank/DDBJ databases">
        <authorList>
            <person name="Harkins D.M."/>
            <person name="Durkin A.S."/>
            <person name="Brinkac L.M."/>
            <person name="Haft D.H."/>
            <person name="Selengut J.D."/>
            <person name="Sanka R."/>
            <person name="DePew J."/>
            <person name="Purushe J."/>
            <person name="Hartskeerl R.A."/>
            <person name="Ahmed A."/>
            <person name="van der Linden H."/>
            <person name="Goris M.G.A."/>
            <person name="Vinetz J.M."/>
            <person name="Sutton G.G."/>
            <person name="Nierman W.C."/>
            <person name="Fouts D.E."/>
        </authorList>
    </citation>
    <scope>NUCLEOTIDE SEQUENCE [LARGE SCALE GENOMIC DNA]</scope>
    <source>
        <strain evidence="2">5399</strain>
    </source>
</reference>
<dbReference type="Pfam" id="PF12697">
    <property type="entry name" value="Abhydrolase_6"/>
    <property type="match status" value="1"/>
</dbReference>
<dbReference type="PANTHER" id="PTHR43433">
    <property type="entry name" value="HYDROLASE, ALPHA/BETA FOLD FAMILY PROTEIN"/>
    <property type="match status" value="1"/>
</dbReference>
<dbReference type="STRING" id="1049789.LEP1GSC050_0160"/>
<feature type="domain" description="AB hydrolase-1" evidence="1">
    <location>
        <begin position="34"/>
        <end position="136"/>
    </location>
</feature>
<dbReference type="AlphaFoldDB" id="T0F599"/>
<accession>T0F599</accession>
<dbReference type="Gene3D" id="3.40.50.1820">
    <property type="entry name" value="alpha/beta hydrolase"/>
    <property type="match status" value="1"/>
</dbReference>
<evidence type="ECO:0000313" key="3">
    <source>
        <dbReference type="Proteomes" id="UP000015454"/>
    </source>
</evidence>
<name>T0F599_9LEPT</name>
<dbReference type="GO" id="GO:0046503">
    <property type="term" value="P:glycerolipid catabolic process"/>
    <property type="evidence" value="ECO:0007669"/>
    <property type="project" value="TreeGrafter"/>
</dbReference>
<protein>
    <submittedName>
        <fullName evidence="2">Alpha/beta hydrolase family protein</fullName>
    </submittedName>
</protein>
<dbReference type="Proteomes" id="UP000015454">
    <property type="component" value="Unassembled WGS sequence"/>
</dbReference>
<dbReference type="GO" id="GO:0004806">
    <property type="term" value="F:triacylglycerol lipase activity"/>
    <property type="evidence" value="ECO:0007669"/>
    <property type="project" value="TreeGrafter"/>
</dbReference>
<evidence type="ECO:0000259" key="1">
    <source>
        <dbReference type="Pfam" id="PF12697"/>
    </source>
</evidence>
<dbReference type="InterPro" id="IPR050471">
    <property type="entry name" value="AB_hydrolase"/>
</dbReference>
<dbReference type="SUPFAM" id="SSF53474">
    <property type="entry name" value="alpha/beta-Hydrolases"/>
    <property type="match status" value="1"/>
</dbReference>
<organism evidence="2 3">
    <name type="scientific">Leptospira broomii serovar Hurstbridge str. 5399</name>
    <dbReference type="NCBI Taxonomy" id="1049789"/>
    <lineage>
        <taxon>Bacteria</taxon>
        <taxon>Pseudomonadati</taxon>
        <taxon>Spirochaetota</taxon>
        <taxon>Spirochaetia</taxon>
        <taxon>Leptospirales</taxon>
        <taxon>Leptospiraceae</taxon>
        <taxon>Leptospira</taxon>
    </lineage>
</organism>
<gene>
    <name evidence="2" type="ORF">LEP1GSC050_0160</name>
</gene>
<dbReference type="InterPro" id="IPR000073">
    <property type="entry name" value="AB_hydrolase_1"/>
</dbReference>
<dbReference type="OrthoDB" id="63519at2"/>
<proteinExistence type="predicted"/>
<keyword evidence="3" id="KW-1185">Reference proteome</keyword>
<dbReference type="InterPro" id="IPR029058">
    <property type="entry name" value="AB_hydrolase_fold"/>
</dbReference>
<sequence length="263" mass="29097">MLTEYIRCSDGTDIAYTEIGKGDPLILVDGAFCSRSFGPMRKLAELLSSRFKVIYYDRRGRGDSSNTLPYSVDREVEDLNALIQLAGGSAFLFGISSGGVLCLRAAAAGLSIKKLAIYEPPFMLDEDSAQSLSEHEENLNNLVAADRRSDTAKYFLTKVMGMPYIFTFVMRLMPHWEKMKSVANTLPYDVAIINDGSLSFEQIGSIRILALVSAGEKSPLVLRRAAEKVEQLLPTSEYKSLAKQTHNVSTKALAPMLEEFFAR</sequence>
<evidence type="ECO:0000313" key="2">
    <source>
        <dbReference type="EMBL" id="EQA46300.1"/>
    </source>
</evidence>
<dbReference type="RefSeq" id="WP_010568573.1">
    <property type="nucleotide sequence ID" value="NZ_AHMO02000007.1"/>
</dbReference>
<keyword evidence="2" id="KW-0378">Hydrolase</keyword>
<dbReference type="EMBL" id="AHMO02000007">
    <property type="protein sequence ID" value="EQA46300.1"/>
    <property type="molecule type" value="Genomic_DNA"/>
</dbReference>
<comment type="caution">
    <text evidence="2">The sequence shown here is derived from an EMBL/GenBank/DDBJ whole genome shotgun (WGS) entry which is preliminary data.</text>
</comment>